<protein>
    <submittedName>
        <fullName evidence="8">Thiosulfate reductase cytochrome B subunit (Membrane anchoring protein)</fullName>
    </submittedName>
</protein>
<dbReference type="PANTHER" id="PTHR30485">
    <property type="entry name" value="NI/FE-HYDROGENASE 1 B-TYPE CYTOCHROME SUBUNIT"/>
    <property type="match status" value="1"/>
</dbReference>
<evidence type="ECO:0000256" key="5">
    <source>
        <dbReference type="ARBA" id="ARBA00023136"/>
    </source>
</evidence>
<dbReference type="InterPro" id="IPR051542">
    <property type="entry name" value="Hydrogenase_cytochrome"/>
</dbReference>
<feature type="transmembrane region" description="Helical" evidence="6">
    <location>
        <begin position="12"/>
        <end position="34"/>
    </location>
</feature>
<dbReference type="InterPro" id="IPR016174">
    <property type="entry name" value="Di-haem_cyt_TM"/>
</dbReference>
<dbReference type="InterPro" id="IPR011577">
    <property type="entry name" value="Cyt_b561_bac/Ni-Hgenase"/>
</dbReference>
<dbReference type="GO" id="GO:0005886">
    <property type="term" value="C:plasma membrane"/>
    <property type="evidence" value="ECO:0007669"/>
    <property type="project" value="UniProtKB-SubCell"/>
</dbReference>
<dbReference type="RefSeq" id="WP_023978028.1">
    <property type="nucleotide sequence ID" value="NZ_CBLX010000016.1"/>
</dbReference>
<reference evidence="8 9" key="1">
    <citation type="journal article" date="2014" name="Genome Biol. Evol.">
        <title>Acetic acid bacteria genomes reveal functional traits for adaptation to life in insect guts.</title>
        <authorList>
            <person name="Chouaia B."/>
            <person name="Gaiarsa S."/>
            <person name="Crotti E."/>
            <person name="Comandatore F."/>
            <person name="Degli Esposti M."/>
            <person name="Ricci I."/>
            <person name="Alma A."/>
            <person name="Favia G."/>
            <person name="Bandi C."/>
            <person name="Daffonchio D."/>
        </authorList>
    </citation>
    <scope>NUCLEOTIDE SEQUENCE [LARGE SCALE GENOMIC DNA]</scope>
    <source>
        <strain evidence="8 9">SF2.1</strain>
    </source>
</reference>
<gene>
    <name evidence="8" type="ORF">ASAP_2376</name>
</gene>
<evidence type="ECO:0000256" key="3">
    <source>
        <dbReference type="ARBA" id="ARBA00022692"/>
    </source>
</evidence>
<dbReference type="GO" id="GO:0020037">
    <property type="term" value="F:heme binding"/>
    <property type="evidence" value="ECO:0007669"/>
    <property type="project" value="TreeGrafter"/>
</dbReference>
<proteinExistence type="predicted"/>
<evidence type="ECO:0000256" key="6">
    <source>
        <dbReference type="SAM" id="Phobius"/>
    </source>
</evidence>
<feature type="domain" description="Cytochrome b561 bacterial/Ni-hydrogenase" evidence="7">
    <location>
        <begin position="11"/>
        <end position="195"/>
    </location>
</feature>
<accession>A0A060QL31</accession>
<feature type="transmembrane region" description="Helical" evidence="6">
    <location>
        <begin position="122"/>
        <end position="143"/>
    </location>
</feature>
<comment type="caution">
    <text evidence="8">The sequence shown here is derived from an EMBL/GenBank/DDBJ whole genome shotgun (WGS) entry which is preliminary data.</text>
</comment>
<name>A0A060QL31_9PROT</name>
<dbReference type="Proteomes" id="UP000027583">
    <property type="component" value="Unassembled WGS sequence"/>
</dbReference>
<evidence type="ECO:0000256" key="1">
    <source>
        <dbReference type="ARBA" id="ARBA00004651"/>
    </source>
</evidence>
<reference evidence="8 9" key="2">
    <citation type="journal article" date="2014" name="PLoS ONE">
        <title>Evolution of mitochondria reconstructed from the energy metabolism of living bacteria.</title>
        <authorList>
            <person name="Degli Esposti M."/>
            <person name="Chouaia B."/>
            <person name="Comandatore F."/>
            <person name="Crotti E."/>
            <person name="Sassera D."/>
            <person name="Lievens P.M."/>
            <person name="Daffonchio D."/>
            <person name="Bandi C."/>
        </authorList>
    </citation>
    <scope>NUCLEOTIDE SEQUENCE [LARGE SCALE GENOMIC DNA]</scope>
    <source>
        <strain evidence="8 9">SF2.1</strain>
    </source>
</reference>
<sequence length="207" mass="22384">MSGSRRAPAPIIRLTHWAGALAMLVMIGSGWQIYNASPILPFEFPAAITLGGWLGGGLAWHFAAMWVLMGAGLVYVVYGAAGGHFRNDLRPAGPRSVVRDVGQALRLKLSHKAGHYNAVQRALYTGVLVVAVLTVTTGLSIWKPVQLGWLTWLFGGYDIARCIHFAMMSLIVGFLLLHVALALMVPATLWGMVFGRRMPDSDKESAS</sequence>
<dbReference type="PANTHER" id="PTHR30485:SF1">
    <property type="entry name" value="CYTOCHROME YDHU-RELATED"/>
    <property type="match status" value="1"/>
</dbReference>
<keyword evidence="5 6" id="KW-0472">Membrane</keyword>
<dbReference type="eggNOG" id="COG4117">
    <property type="taxonomic scope" value="Bacteria"/>
</dbReference>
<evidence type="ECO:0000256" key="2">
    <source>
        <dbReference type="ARBA" id="ARBA00022475"/>
    </source>
</evidence>
<feature type="transmembrane region" description="Helical" evidence="6">
    <location>
        <begin position="163"/>
        <end position="193"/>
    </location>
</feature>
<dbReference type="GO" id="GO:0022904">
    <property type="term" value="P:respiratory electron transport chain"/>
    <property type="evidence" value="ECO:0007669"/>
    <property type="project" value="InterPro"/>
</dbReference>
<organism evidence="8 9">
    <name type="scientific">Asaia bogorensis</name>
    <dbReference type="NCBI Taxonomy" id="91915"/>
    <lineage>
        <taxon>Bacteria</taxon>
        <taxon>Pseudomonadati</taxon>
        <taxon>Pseudomonadota</taxon>
        <taxon>Alphaproteobacteria</taxon>
        <taxon>Acetobacterales</taxon>
        <taxon>Acetobacteraceae</taxon>
        <taxon>Asaia</taxon>
    </lineage>
</organism>
<evidence type="ECO:0000313" key="9">
    <source>
        <dbReference type="Proteomes" id="UP000027583"/>
    </source>
</evidence>
<dbReference type="EMBL" id="CBLX010000016">
    <property type="protein sequence ID" value="CDG40421.1"/>
    <property type="molecule type" value="Genomic_DNA"/>
</dbReference>
<dbReference type="SUPFAM" id="SSF81342">
    <property type="entry name" value="Transmembrane di-heme cytochromes"/>
    <property type="match status" value="1"/>
</dbReference>
<comment type="subcellular location">
    <subcellularLocation>
        <location evidence="1">Cell membrane</location>
        <topology evidence="1">Multi-pass membrane protein</topology>
    </subcellularLocation>
</comment>
<evidence type="ECO:0000256" key="4">
    <source>
        <dbReference type="ARBA" id="ARBA00022989"/>
    </source>
</evidence>
<evidence type="ECO:0000313" key="8">
    <source>
        <dbReference type="EMBL" id="CDG40421.1"/>
    </source>
</evidence>
<dbReference type="Gene3D" id="1.20.950.20">
    <property type="entry name" value="Transmembrane di-heme cytochromes, Chain C"/>
    <property type="match status" value="1"/>
</dbReference>
<keyword evidence="3 6" id="KW-0812">Transmembrane</keyword>
<dbReference type="AlphaFoldDB" id="A0A060QL31"/>
<feature type="transmembrane region" description="Helical" evidence="6">
    <location>
        <begin position="58"/>
        <end position="81"/>
    </location>
</feature>
<evidence type="ECO:0000259" key="7">
    <source>
        <dbReference type="Pfam" id="PF01292"/>
    </source>
</evidence>
<dbReference type="Pfam" id="PF01292">
    <property type="entry name" value="Ni_hydr_CYTB"/>
    <property type="match status" value="1"/>
</dbReference>
<dbReference type="GO" id="GO:0009055">
    <property type="term" value="F:electron transfer activity"/>
    <property type="evidence" value="ECO:0007669"/>
    <property type="project" value="InterPro"/>
</dbReference>
<keyword evidence="4 6" id="KW-1133">Transmembrane helix</keyword>
<keyword evidence="2" id="KW-1003">Cell membrane</keyword>